<dbReference type="InterPro" id="IPR000160">
    <property type="entry name" value="GGDEF_dom"/>
</dbReference>
<feature type="transmembrane region" description="Helical" evidence="1">
    <location>
        <begin position="78"/>
        <end position="95"/>
    </location>
</feature>
<dbReference type="OrthoDB" id="9759607at2"/>
<proteinExistence type="predicted"/>
<dbReference type="AlphaFoldDB" id="A0A1W1IGH1"/>
<keyword evidence="4" id="KW-1185">Reference proteome</keyword>
<dbReference type="Gene3D" id="3.30.70.270">
    <property type="match status" value="1"/>
</dbReference>
<feature type="domain" description="GGDEF" evidence="2">
    <location>
        <begin position="215"/>
        <end position="348"/>
    </location>
</feature>
<feature type="transmembrane region" description="Helical" evidence="1">
    <location>
        <begin position="35"/>
        <end position="58"/>
    </location>
</feature>
<sequence length="349" mass="38756">MVSLLANIGILFLAVYFCLKSGRLGANHDHTTKSGLIGCILMEVLLGTILLSFSTVILGIRYDFRVLLFCFSAKHMDWRITSSSIFLLGIIRFFWGNSEAAQVNLIVSIILAITLPMIVKLIRDRMNDLAQLLVLVTIALIPSIVFTKHMIMDKGLVLLISIILIALNYGAVFVMHYFISDLYGLIASASTDHLTALKNVRLFNSDLIEMERRKHPVTLAVIDIDHFKNYNDCYGHDSGDGILKQLAAMFNELATPYTTFYRIGGEEFGVIADYFSPSEAEAFLHNLKSTVAHRNFAAQAGETINLTISVGVAHSQKGETLKNTLKRADMALYQAKETGRNKVMVSARA</sequence>
<dbReference type="Pfam" id="PF00990">
    <property type="entry name" value="GGDEF"/>
    <property type="match status" value="1"/>
</dbReference>
<organism evidence="3 4">
    <name type="scientific">Trichococcus pasteurii</name>
    <dbReference type="NCBI Taxonomy" id="43064"/>
    <lineage>
        <taxon>Bacteria</taxon>
        <taxon>Bacillati</taxon>
        <taxon>Bacillota</taxon>
        <taxon>Bacilli</taxon>
        <taxon>Lactobacillales</taxon>
        <taxon>Carnobacteriaceae</taxon>
        <taxon>Trichococcus</taxon>
    </lineage>
</organism>
<dbReference type="PANTHER" id="PTHR45138:SF9">
    <property type="entry name" value="DIGUANYLATE CYCLASE DGCM-RELATED"/>
    <property type="match status" value="1"/>
</dbReference>
<keyword evidence="1" id="KW-0472">Membrane</keyword>
<dbReference type="SMART" id="SM00267">
    <property type="entry name" value="GGDEF"/>
    <property type="match status" value="1"/>
</dbReference>
<accession>A0A1W1IGH1</accession>
<keyword evidence="1" id="KW-1133">Transmembrane helix</keyword>
<feature type="transmembrane region" description="Helical" evidence="1">
    <location>
        <begin position="157"/>
        <end position="179"/>
    </location>
</feature>
<dbReference type="Proteomes" id="UP000195985">
    <property type="component" value="Unassembled WGS sequence"/>
</dbReference>
<dbReference type="GO" id="GO:1902201">
    <property type="term" value="P:negative regulation of bacterial-type flagellum-dependent cell motility"/>
    <property type="evidence" value="ECO:0007669"/>
    <property type="project" value="TreeGrafter"/>
</dbReference>
<evidence type="ECO:0000313" key="3">
    <source>
        <dbReference type="EMBL" id="SLM52122.1"/>
    </source>
</evidence>
<feature type="transmembrane region" description="Helical" evidence="1">
    <location>
        <begin position="129"/>
        <end position="151"/>
    </location>
</feature>
<dbReference type="InterPro" id="IPR050469">
    <property type="entry name" value="Diguanylate_Cyclase"/>
</dbReference>
<reference evidence="4" key="1">
    <citation type="submission" date="2016-04" db="EMBL/GenBank/DDBJ databases">
        <authorList>
            <person name="Strepis N."/>
        </authorList>
    </citation>
    <scope>NUCLEOTIDE SEQUENCE [LARGE SCALE GENOMIC DNA]</scope>
</reference>
<gene>
    <name evidence="3" type="ORF">TPAS_1803</name>
</gene>
<dbReference type="NCBIfam" id="TIGR00254">
    <property type="entry name" value="GGDEF"/>
    <property type="match status" value="1"/>
</dbReference>
<dbReference type="CDD" id="cd01949">
    <property type="entry name" value="GGDEF"/>
    <property type="match status" value="1"/>
</dbReference>
<dbReference type="SUPFAM" id="SSF55073">
    <property type="entry name" value="Nucleotide cyclase"/>
    <property type="match status" value="1"/>
</dbReference>
<dbReference type="InterPro" id="IPR029787">
    <property type="entry name" value="Nucleotide_cyclase"/>
</dbReference>
<dbReference type="FunFam" id="3.30.70.270:FF:000001">
    <property type="entry name" value="Diguanylate cyclase domain protein"/>
    <property type="match status" value="1"/>
</dbReference>
<evidence type="ECO:0000313" key="4">
    <source>
        <dbReference type="Proteomes" id="UP000195985"/>
    </source>
</evidence>
<feature type="transmembrane region" description="Helical" evidence="1">
    <location>
        <begin position="101"/>
        <end position="122"/>
    </location>
</feature>
<dbReference type="GO" id="GO:0005886">
    <property type="term" value="C:plasma membrane"/>
    <property type="evidence" value="ECO:0007669"/>
    <property type="project" value="TreeGrafter"/>
</dbReference>
<keyword evidence="1" id="KW-0812">Transmembrane</keyword>
<dbReference type="STRING" id="43064.SAMN04488086_10714"/>
<dbReference type="PANTHER" id="PTHR45138">
    <property type="entry name" value="REGULATORY COMPONENTS OF SENSORY TRANSDUCTION SYSTEM"/>
    <property type="match status" value="1"/>
</dbReference>
<protein>
    <submittedName>
        <fullName evidence="3">Nucleotide cyclase</fullName>
    </submittedName>
</protein>
<dbReference type="EMBL" id="FWEY01000005">
    <property type="protein sequence ID" value="SLM52122.1"/>
    <property type="molecule type" value="Genomic_DNA"/>
</dbReference>
<dbReference type="InterPro" id="IPR043128">
    <property type="entry name" value="Rev_trsase/Diguanyl_cyclase"/>
</dbReference>
<dbReference type="GO" id="GO:0043709">
    <property type="term" value="P:cell adhesion involved in single-species biofilm formation"/>
    <property type="evidence" value="ECO:0007669"/>
    <property type="project" value="TreeGrafter"/>
</dbReference>
<dbReference type="PROSITE" id="PS50887">
    <property type="entry name" value="GGDEF"/>
    <property type="match status" value="1"/>
</dbReference>
<name>A0A1W1IGH1_9LACT</name>
<evidence type="ECO:0000259" key="2">
    <source>
        <dbReference type="PROSITE" id="PS50887"/>
    </source>
</evidence>
<dbReference type="GO" id="GO:0052621">
    <property type="term" value="F:diguanylate cyclase activity"/>
    <property type="evidence" value="ECO:0007669"/>
    <property type="project" value="TreeGrafter"/>
</dbReference>
<evidence type="ECO:0000256" key="1">
    <source>
        <dbReference type="SAM" id="Phobius"/>
    </source>
</evidence>